<reference evidence="3" key="1">
    <citation type="journal article" date="2017" name="Front. Plant Sci.">
        <title>Climate Clever Clovers: New Paradigm to Reduce the Environmental Footprint of Ruminants by Breeding Low Methanogenic Forages Utilizing Haplotype Variation.</title>
        <authorList>
            <person name="Kaur P."/>
            <person name="Appels R."/>
            <person name="Bayer P.E."/>
            <person name="Keeble-Gagnere G."/>
            <person name="Wang J."/>
            <person name="Hirakawa H."/>
            <person name="Shirasawa K."/>
            <person name="Vercoe P."/>
            <person name="Stefanova K."/>
            <person name="Durmic Z."/>
            <person name="Nichols P."/>
            <person name="Revell C."/>
            <person name="Isobe S.N."/>
            <person name="Edwards D."/>
            <person name="Erskine W."/>
        </authorList>
    </citation>
    <scope>NUCLEOTIDE SEQUENCE [LARGE SCALE GENOMIC DNA]</scope>
    <source>
        <strain evidence="3">cv. Daliak</strain>
    </source>
</reference>
<organism evidence="2 3">
    <name type="scientific">Trifolium subterraneum</name>
    <name type="common">Subterranean clover</name>
    <dbReference type="NCBI Taxonomy" id="3900"/>
    <lineage>
        <taxon>Eukaryota</taxon>
        <taxon>Viridiplantae</taxon>
        <taxon>Streptophyta</taxon>
        <taxon>Embryophyta</taxon>
        <taxon>Tracheophyta</taxon>
        <taxon>Spermatophyta</taxon>
        <taxon>Magnoliopsida</taxon>
        <taxon>eudicotyledons</taxon>
        <taxon>Gunneridae</taxon>
        <taxon>Pentapetalae</taxon>
        <taxon>rosids</taxon>
        <taxon>fabids</taxon>
        <taxon>Fabales</taxon>
        <taxon>Fabaceae</taxon>
        <taxon>Papilionoideae</taxon>
        <taxon>50 kb inversion clade</taxon>
        <taxon>NPAAA clade</taxon>
        <taxon>Hologalegina</taxon>
        <taxon>IRL clade</taxon>
        <taxon>Trifolieae</taxon>
        <taxon>Trifolium</taxon>
    </lineage>
</organism>
<evidence type="ECO:0000259" key="1">
    <source>
        <dbReference type="Pfam" id="PF16206"/>
    </source>
</evidence>
<gene>
    <name evidence="2" type="ORF">TSUD_32460</name>
</gene>
<evidence type="ECO:0000313" key="2">
    <source>
        <dbReference type="EMBL" id="GAU21415.1"/>
    </source>
</evidence>
<proteinExistence type="predicted"/>
<dbReference type="OrthoDB" id="294853at2759"/>
<feature type="non-terminal residue" evidence="2">
    <location>
        <position position="1"/>
    </location>
</feature>
<dbReference type="EMBL" id="DF973229">
    <property type="protein sequence ID" value="GAU21415.1"/>
    <property type="molecule type" value="Genomic_DNA"/>
</dbReference>
<dbReference type="Pfam" id="PF16206">
    <property type="entry name" value="Mon2_C"/>
    <property type="match status" value="1"/>
</dbReference>
<dbReference type="AlphaFoldDB" id="A0A2Z6MEY8"/>
<sequence>VRNSAVRTLFQTLGTHGQKLSKSMWEDCLWNYVFPTLDRASFMVATSSKDEWQGKELGTRGGKAVHMLIHHSDTHG</sequence>
<feature type="domain" description="Mon2 C-terminal" evidence="1">
    <location>
        <begin position="1"/>
        <end position="72"/>
    </location>
</feature>
<keyword evidence="3" id="KW-1185">Reference proteome</keyword>
<evidence type="ECO:0000313" key="3">
    <source>
        <dbReference type="Proteomes" id="UP000242715"/>
    </source>
</evidence>
<dbReference type="Proteomes" id="UP000242715">
    <property type="component" value="Unassembled WGS sequence"/>
</dbReference>
<accession>A0A2Z6MEY8</accession>
<protein>
    <recommendedName>
        <fullName evidence="1">Mon2 C-terminal domain-containing protein</fullName>
    </recommendedName>
</protein>
<name>A0A2Z6MEY8_TRISU</name>
<dbReference type="InterPro" id="IPR032817">
    <property type="entry name" value="Mon2_C"/>
</dbReference>